<dbReference type="RefSeq" id="WP_011868575.1">
    <property type="nucleotide sequence ID" value="NC_009135.1"/>
</dbReference>
<dbReference type="GeneID" id="4928280"/>
<protein>
    <submittedName>
        <fullName evidence="1">Uncharacterized protein</fullName>
    </submittedName>
</protein>
<evidence type="ECO:0000313" key="1">
    <source>
        <dbReference type="EMBL" id="ABO35121.1"/>
    </source>
</evidence>
<accession>A4FY37</accession>
<dbReference type="InterPro" id="IPR019249">
    <property type="entry name" value="DUF2226"/>
</dbReference>
<evidence type="ECO:0000313" key="2">
    <source>
        <dbReference type="Proteomes" id="UP000000253"/>
    </source>
</evidence>
<dbReference type="eggNOG" id="arCOG06658">
    <property type="taxonomic scope" value="Archaea"/>
</dbReference>
<organism evidence="1 2">
    <name type="scientific">Methanococcus maripaludis (strain C5 / ATCC BAA-1333)</name>
    <dbReference type="NCBI Taxonomy" id="402880"/>
    <lineage>
        <taxon>Archaea</taxon>
        <taxon>Methanobacteriati</taxon>
        <taxon>Methanobacteriota</taxon>
        <taxon>Methanomada group</taxon>
        <taxon>Methanococci</taxon>
        <taxon>Methanococcales</taxon>
        <taxon>Methanococcaceae</taxon>
        <taxon>Methanococcus</taxon>
    </lineage>
</organism>
<dbReference type="Pfam" id="PF09987">
    <property type="entry name" value="DUF2226"/>
    <property type="match status" value="1"/>
</dbReference>
<name>A4FY37_METM5</name>
<dbReference type="KEGG" id="mmq:MmarC5_0811"/>
<gene>
    <name evidence="1" type="ordered locus">MmarC5_0811</name>
</gene>
<dbReference type="STRING" id="402880.MmarC5_0811"/>
<proteinExistence type="predicted"/>
<dbReference type="AlphaFoldDB" id="A4FY37"/>
<dbReference type="EMBL" id="CP000609">
    <property type="protein sequence ID" value="ABO35121.1"/>
    <property type="molecule type" value="Genomic_DNA"/>
</dbReference>
<dbReference type="HOGENOM" id="CLU_516415_0_0_2"/>
<reference evidence="1 2" key="1">
    <citation type="submission" date="2007-03" db="EMBL/GenBank/DDBJ databases">
        <title>Complete sequence of chromosome of Methanococcus maripaludis C5.</title>
        <authorList>
            <consortium name="US DOE Joint Genome Institute"/>
            <person name="Copeland A."/>
            <person name="Lucas S."/>
            <person name="Lapidus A."/>
            <person name="Barry K."/>
            <person name="Glavina del Rio T."/>
            <person name="Dalin E."/>
            <person name="Tice H."/>
            <person name="Pitluck S."/>
            <person name="Chertkov O."/>
            <person name="Brettin T."/>
            <person name="Bruce D."/>
            <person name="Han C."/>
            <person name="Detter J.C."/>
            <person name="Schmutz J."/>
            <person name="Larimer F."/>
            <person name="Land M."/>
            <person name="Hauser L."/>
            <person name="Kyrpides N."/>
            <person name="Mikhailova N."/>
            <person name="Sieprawska-Lupa M."/>
            <person name="Whitman W.B."/>
            <person name="Richardson P."/>
        </authorList>
    </citation>
    <scope>NUCLEOTIDE SEQUENCE [LARGE SCALE GENOMIC DNA]</scope>
    <source>
        <strain evidence="2">C5 / ATCC BAA-1333</strain>
    </source>
</reference>
<dbReference type="OrthoDB" id="65984at2157"/>
<sequence length="527" mass="60464">MDIIEGKFVKMGSNYKELFDELPDDFLGHIRLSLKSNGQFKESHLFLKDKQIIGGYSEYEGEFFGNDAILNAMKMADLGAIVDIFSYTDSMLSMMQSSDARLFYSENPVKKIALEKKKVLVTNDARISIPEGRPIKLGASDDFEKYFGRYTLVELFKKSDGNYLRGYIGYEEHSPNVAVYQAENKLTFGISAFEIFNNLVEEDDNVAIDVYEYNKSKLDYFVEEYPDSVISAKKSESVKIQQKEPEIPKYTPKVEEIVEIEEDFDEVDEIEEDISREELMKKLGIKTVNDDMIENLLEDVFEPSKAEISAIESELLEKINDYLEENTDVTKFDSELSIEYNDEGEFIAECFITTTSDSEYGVKSAVDPKIIKKEITAIFDSYVIDIIPEITVINQKSAKSEPDTSINKYEIDLEKELNKIKAKHSDEKRTESEQLKEKIERGIHEYLENVNDIAEFEVHMSLNQNDGNKCKCSIILVPKKMLGFIKSSLNTDKIKKEISDILTLNNIEIEFLNIAVEKFTTSYNGYK</sequence>
<dbReference type="Proteomes" id="UP000000253">
    <property type="component" value="Chromosome"/>
</dbReference>